<gene>
    <name evidence="2" type="ORF">BMF94_4561</name>
</gene>
<keyword evidence="3" id="KW-1185">Reference proteome</keyword>
<evidence type="ECO:0000313" key="3">
    <source>
        <dbReference type="Proteomes" id="UP000237144"/>
    </source>
</evidence>
<keyword evidence="1" id="KW-0812">Transmembrane</keyword>
<evidence type="ECO:0000313" key="2">
    <source>
        <dbReference type="EMBL" id="POY72404.1"/>
    </source>
</evidence>
<organism evidence="2 3">
    <name type="scientific">Rhodotorula taiwanensis</name>
    <dbReference type="NCBI Taxonomy" id="741276"/>
    <lineage>
        <taxon>Eukaryota</taxon>
        <taxon>Fungi</taxon>
        <taxon>Dikarya</taxon>
        <taxon>Basidiomycota</taxon>
        <taxon>Pucciniomycotina</taxon>
        <taxon>Microbotryomycetes</taxon>
        <taxon>Sporidiobolales</taxon>
        <taxon>Sporidiobolaceae</taxon>
        <taxon>Rhodotorula</taxon>
    </lineage>
</organism>
<comment type="caution">
    <text evidence="2">The sequence shown here is derived from an EMBL/GenBank/DDBJ whole genome shotgun (WGS) entry which is preliminary data.</text>
</comment>
<dbReference type="EMBL" id="PJQD01000049">
    <property type="protein sequence ID" value="POY72404.1"/>
    <property type="molecule type" value="Genomic_DNA"/>
</dbReference>
<feature type="transmembrane region" description="Helical" evidence="1">
    <location>
        <begin position="44"/>
        <end position="66"/>
    </location>
</feature>
<reference evidence="2 3" key="1">
    <citation type="journal article" date="2018" name="Front. Microbiol.">
        <title>Prospects for Fungal Bioremediation of Acidic Radioactive Waste Sites: Characterization and Genome Sequence of Rhodotorula taiwanensis MD1149.</title>
        <authorList>
            <person name="Tkavc R."/>
            <person name="Matrosova V.Y."/>
            <person name="Grichenko O.E."/>
            <person name="Gostincar C."/>
            <person name="Volpe R.P."/>
            <person name="Klimenkova P."/>
            <person name="Gaidamakova E.K."/>
            <person name="Zhou C.E."/>
            <person name="Stewart B.J."/>
            <person name="Lyman M.G."/>
            <person name="Malfatti S.A."/>
            <person name="Rubinfeld B."/>
            <person name="Courtot M."/>
            <person name="Singh J."/>
            <person name="Dalgard C.L."/>
            <person name="Hamilton T."/>
            <person name="Frey K.G."/>
            <person name="Gunde-Cimerman N."/>
            <person name="Dugan L."/>
            <person name="Daly M.J."/>
        </authorList>
    </citation>
    <scope>NUCLEOTIDE SEQUENCE [LARGE SCALE GENOMIC DNA]</scope>
    <source>
        <strain evidence="2 3">MD1149</strain>
    </source>
</reference>
<dbReference type="OrthoDB" id="2523500at2759"/>
<keyword evidence="1" id="KW-1133">Transmembrane helix</keyword>
<evidence type="ECO:0000256" key="1">
    <source>
        <dbReference type="SAM" id="Phobius"/>
    </source>
</evidence>
<dbReference type="AlphaFoldDB" id="A0A2S5B6J4"/>
<feature type="transmembrane region" description="Helical" evidence="1">
    <location>
        <begin position="120"/>
        <end position="141"/>
    </location>
</feature>
<dbReference type="Proteomes" id="UP000237144">
    <property type="component" value="Unassembled WGS sequence"/>
</dbReference>
<evidence type="ECO:0008006" key="4">
    <source>
        <dbReference type="Google" id="ProtNLM"/>
    </source>
</evidence>
<feature type="transmembrane region" description="Helical" evidence="1">
    <location>
        <begin position="73"/>
        <end position="100"/>
    </location>
</feature>
<keyword evidence="1" id="KW-0472">Membrane</keyword>
<sequence>MAISASRTHLPLLAFVWALSVVCLGLSAHIIAKSNEFPVSQYHAVLIQCVFCWAWNSFFLLILIIGNAVAPRSVFFGAAVTFLLLFIGWLQSIVAAGSWTSIERTYGYLDLEKEKKALEGLQWVTTVFLLVDTVWAGLSYISNQATEVVPKKEEEVHF</sequence>
<accession>A0A2S5B6J4</accession>
<feature type="transmembrane region" description="Helical" evidence="1">
    <location>
        <begin position="12"/>
        <end position="32"/>
    </location>
</feature>
<protein>
    <recommendedName>
        <fullName evidence="4">MARVEL domain-containing protein</fullName>
    </recommendedName>
</protein>
<proteinExistence type="predicted"/>
<name>A0A2S5B6J4_9BASI</name>